<evidence type="ECO:0000256" key="1">
    <source>
        <dbReference type="SAM" id="MobiDB-lite"/>
    </source>
</evidence>
<name>A0A948WWG6_9BACT</name>
<feature type="region of interest" description="Disordered" evidence="1">
    <location>
        <begin position="1"/>
        <end position="31"/>
    </location>
</feature>
<feature type="compositionally biased region" description="Basic and acidic residues" evidence="1">
    <location>
        <begin position="1"/>
        <end position="15"/>
    </location>
</feature>
<reference evidence="2" key="2">
    <citation type="submission" date="2021-04" db="EMBL/GenBank/DDBJ databases">
        <authorList>
            <person name="Gilroy R."/>
        </authorList>
    </citation>
    <scope>NUCLEOTIDE SEQUENCE</scope>
    <source>
        <strain evidence="2">G4-2901</strain>
    </source>
</reference>
<dbReference type="AlphaFoldDB" id="A0A948WWG6"/>
<dbReference type="EMBL" id="JAHLFW010000047">
    <property type="protein sequence ID" value="MBU3837660.1"/>
    <property type="molecule type" value="Genomic_DNA"/>
</dbReference>
<protein>
    <submittedName>
        <fullName evidence="2">Uncharacterized protein</fullName>
    </submittedName>
</protein>
<organism evidence="2 3">
    <name type="scientific">Candidatus Phocaeicola faecigallinarum</name>
    <dbReference type="NCBI Taxonomy" id="2838732"/>
    <lineage>
        <taxon>Bacteria</taxon>
        <taxon>Pseudomonadati</taxon>
        <taxon>Bacteroidota</taxon>
        <taxon>Bacteroidia</taxon>
        <taxon>Bacteroidales</taxon>
        <taxon>Bacteroidaceae</taxon>
        <taxon>Phocaeicola</taxon>
    </lineage>
</organism>
<reference evidence="2" key="1">
    <citation type="journal article" date="2021" name="PeerJ">
        <title>Extensive microbial diversity within the chicken gut microbiome revealed by metagenomics and culture.</title>
        <authorList>
            <person name="Gilroy R."/>
            <person name="Ravi A."/>
            <person name="Getino M."/>
            <person name="Pursley I."/>
            <person name="Horton D.L."/>
            <person name="Alikhan N.F."/>
            <person name="Baker D."/>
            <person name="Gharbi K."/>
            <person name="Hall N."/>
            <person name="Watson M."/>
            <person name="Adriaenssens E.M."/>
            <person name="Foster-Nyarko E."/>
            <person name="Jarju S."/>
            <person name="Secka A."/>
            <person name="Antonio M."/>
            <person name="Oren A."/>
            <person name="Chaudhuri R.R."/>
            <person name="La Ragione R."/>
            <person name="Hildebrand F."/>
            <person name="Pallen M.J."/>
        </authorList>
    </citation>
    <scope>NUCLEOTIDE SEQUENCE</scope>
    <source>
        <strain evidence="2">G4-2901</strain>
    </source>
</reference>
<gene>
    <name evidence="2" type="ORF">H9777_04945</name>
</gene>
<evidence type="ECO:0000313" key="2">
    <source>
        <dbReference type="EMBL" id="MBU3837660.1"/>
    </source>
</evidence>
<proteinExistence type="predicted"/>
<dbReference type="Proteomes" id="UP000783796">
    <property type="component" value="Unassembled WGS sequence"/>
</dbReference>
<comment type="caution">
    <text evidence="2">The sequence shown here is derived from an EMBL/GenBank/DDBJ whole genome shotgun (WGS) entry which is preliminary data.</text>
</comment>
<sequence>MVKEKTGRAMQEKERQRKGKNGKTKFQNGTPILKNCRAKYSRCRNSMIRKSTISRKCTDRNLI</sequence>
<evidence type="ECO:0000313" key="3">
    <source>
        <dbReference type="Proteomes" id="UP000783796"/>
    </source>
</evidence>
<accession>A0A948WWG6</accession>